<sequence length="124" mass="14585">MKVVESLLSQNAPIYTVHDNFITTSPNVRIVQDIYTEVFINMDHPLVIINNRIKRKIIAPYEAERPPSLDHLDFDDHYRSYFGEQPIPSDYLRDIFHSLLPDNKYQKRWGSKTLSCITTTMQML</sequence>
<dbReference type="AlphaFoldDB" id="A0A1Y0B1U9"/>
<dbReference type="InterPro" id="IPR043502">
    <property type="entry name" value="DNA/RNA_pol_sf"/>
</dbReference>
<gene>
    <name evidence="1" type="ORF">AEK19_MT0155</name>
</gene>
<dbReference type="SUPFAM" id="SSF56672">
    <property type="entry name" value="DNA/RNA polymerases"/>
    <property type="match status" value="1"/>
</dbReference>
<protein>
    <recommendedName>
        <fullName evidence="2">DNA-directed RNA polymerase</fullName>
    </recommendedName>
</protein>
<geneLocation type="mitochondrion" evidence="1"/>
<organism evidence="1">
    <name type="scientific">Utricularia reniformis</name>
    <dbReference type="NCBI Taxonomy" id="192314"/>
    <lineage>
        <taxon>Eukaryota</taxon>
        <taxon>Viridiplantae</taxon>
        <taxon>Streptophyta</taxon>
        <taxon>Embryophyta</taxon>
        <taxon>Tracheophyta</taxon>
        <taxon>Spermatophyta</taxon>
        <taxon>Magnoliopsida</taxon>
        <taxon>eudicotyledons</taxon>
        <taxon>Gunneridae</taxon>
        <taxon>Pentapetalae</taxon>
        <taxon>asterids</taxon>
        <taxon>lamiids</taxon>
        <taxon>Lamiales</taxon>
        <taxon>Lentibulariaceae</taxon>
        <taxon>Utricularia</taxon>
    </lineage>
</organism>
<dbReference type="EMBL" id="KY774314">
    <property type="protein sequence ID" value="ART31367.1"/>
    <property type="molecule type" value="Genomic_DNA"/>
</dbReference>
<evidence type="ECO:0008006" key="2">
    <source>
        <dbReference type="Google" id="ProtNLM"/>
    </source>
</evidence>
<evidence type="ECO:0000313" key="1">
    <source>
        <dbReference type="EMBL" id="ART31367.1"/>
    </source>
</evidence>
<keyword evidence="1" id="KW-0496">Mitochondrion</keyword>
<reference evidence="1" key="1">
    <citation type="submission" date="2017-03" db="EMBL/GenBank/DDBJ databases">
        <title>The mitochondrial genome of the carnivorous plant Utricularia reniformis (Lentibulariaceae): structure, comparative analysis and evolutionary landmarks.</title>
        <authorList>
            <person name="Silva S.R."/>
            <person name="Alvarenga D.O."/>
            <person name="Michael T.P."/>
            <person name="Miranda V.F.O."/>
            <person name="Varani A.M."/>
        </authorList>
    </citation>
    <scope>NUCLEOTIDE SEQUENCE</scope>
</reference>
<name>A0A1Y0B1U9_9LAMI</name>
<accession>A0A1Y0B1U9</accession>
<proteinExistence type="predicted"/>